<accession>A0A2T7UFA1</accession>
<sequence length="110" mass="12864">MKWDIKYHDEKLQADVLALPPGILARYFHCTDRMMEFGPDLGMPHTRAMSSGLFELRLKSREGIGRVFFCTVVDRKIVMLHQFVKKTDKTPPKELALARKRMKEWKDVDA</sequence>
<evidence type="ECO:0000313" key="2">
    <source>
        <dbReference type="Proteomes" id="UP000037507"/>
    </source>
</evidence>
<evidence type="ECO:0008006" key="3">
    <source>
        <dbReference type="Google" id="ProtNLM"/>
    </source>
</evidence>
<dbReference type="EMBL" id="LFYT02000007">
    <property type="protein sequence ID" value="PVE43271.1"/>
    <property type="molecule type" value="Genomic_DNA"/>
</dbReference>
<evidence type="ECO:0000313" key="1">
    <source>
        <dbReference type="EMBL" id="PVE43271.1"/>
    </source>
</evidence>
<dbReference type="STRING" id="1293045.H663_12340"/>
<gene>
    <name evidence="1" type="ORF">H663_007925</name>
</gene>
<dbReference type="Proteomes" id="UP000037507">
    <property type="component" value="Unassembled WGS sequence"/>
</dbReference>
<dbReference type="Pfam" id="PF05973">
    <property type="entry name" value="Gp49"/>
    <property type="match status" value="1"/>
</dbReference>
<dbReference type="OrthoDB" id="3233388at2"/>
<name>A0A2T7UFA1_9BURK</name>
<keyword evidence="2" id="KW-1185">Reference proteome</keyword>
<dbReference type="InterPro" id="IPR009241">
    <property type="entry name" value="HigB-like"/>
</dbReference>
<organism evidence="1 2">
    <name type="scientific">Limnohabitans planktonicus II-D5</name>
    <dbReference type="NCBI Taxonomy" id="1293045"/>
    <lineage>
        <taxon>Bacteria</taxon>
        <taxon>Pseudomonadati</taxon>
        <taxon>Pseudomonadota</taxon>
        <taxon>Betaproteobacteria</taxon>
        <taxon>Burkholderiales</taxon>
        <taxon>Comamonadaceae</taxon>
        <taxon>Limnohabitans</taxon>
    </lineage>
</organism>
<reference evidence="1" key="1">
    <citation type="submission" date="2017-04" db="EMBL/GenBank/DDBJ databases">
        <title>Unexpected and diverse lifestyles within the genus Limnohabitans.</title>
        <authorList>
            <person name="Kasalicky V."/>
            <person name="Mehrshad M."/>
            <person name="Andrei S.-A."/>
            <person name="Salcher M."/>
            <person name="Kratochvilova H."/>
            <person name="Simek K."/>
            <person name="Ghai R."/>
        </authorList>
    </citation>
    <scope>NUCLEOTIDE SEQUENCE [LARGE SCALE GENOMIC DNA]</scope>
    <source>
        <strain evidence="1">II-D5</strain>
    </source>
</reference>
<proteinExistence type="predicted"/>
<comment type="caution">
    <text evidence="1">The sequence shown here is derived from an EMBL/GenBank/DDBJ whole genome shotgun (WGS) entry which is preliminary data.</text>
</comment>
<dbReference type="AlphaFoldDB" id="A0A2T7UFA1"/>
<dbReference type="RefSeq" id="WP_053173403.1">
    <property type="nucleotide sequence ID" value="NZ_LFYT02000007.1"/>
</dbReference>
<protein>
    <recommendedName>
        <fullName evidence="3">Addiction module toxin RelE</fullName>
    </recommendedName>
</protein>